<gene>
    <name evidence="7" type="primary">rlmH</name>
    <name evidence="8" type="ORF">IAC73_02920</name>
</gene>
<evidence type="ECO:0000256" key="1">
    <source>
        <dbReference type="ARBA" id="ARBA00022490"/>
    </source>
</evidence>
<evidence type="ECO:0000256" key="7">
    <source>
        <dbReference type="HAMAP-Rule" id="MF_00658"/>
    </source>
</evidence>
<dbReference type="Proteomes" id="UP000886857">
    <property type="component" value="Unassembled WGS sequence"/>
</dbReference>
<dbReference type="CDD" id="cd18081">
    <property type="entry name" value="RlmH-like"/>
    <property type="match status" value="1"/>
</dbReference>
<dbReference type="EC" id="2.1.1.177" evidence="7"/>
<dbReference type="PANTHER" id="PTHR33603:SF1">
    <property type="entry name" value="RIBOSOMAL RNA LARGE SUBUNIT METHYLTRANSFERASE H"/>
    <property type="match status" value="1"/>
</dbReference>
<feature type="binding site" evidence="7">
    <location>
        <begin position="120"/>
        <end position="125"/>
    </location>
    <ligand>
        <name>S-adenosyl-L-methionine</name>
        <dbReference type="ChEBI" id="CHEBI:59789"/>
    </ligand>
</feature>
<accession>A0A9D1SW62</accession>
<comment type="catalytic activity">
    <reaction evidence="7">
        <text>pseudouridine(1915) in 23S rRNA + S-adenosyl-L-methionine = N(3)-methylpseudouridine(1915) in 23S rRNA + S-adenosyl-L-homocysteine + H(+)</text>
        <dbReference type="Rhea" id="RHEA:42752"/>
        <dbReference type="Rhea" id="RHEA-COMP:10221"/>
        <dbReference type="Rhea" id="RHEA-COMP:10222"/>
        <dbReference type="ChEBI" id="CHEBI:15378"/>
        <dbReference type="ChEBI" id="CHEBI:57856"/>
        <dbReference type="ChEBI" id="CHEBI:59789"/>
        <dbReference type="ChEBI" id="CHEBI:65314"/>
        <dbReference type="ChEBI" id="CHEBI:74486"/>
        <dbReference type="EC" id="2.1.1.177"/>
    </reaction>
</comment>
<feature type="binding site" evidence="7">
    <location>
        <position position="101"/>
    </location>
    <ligand>
        <name>S-adenosyl-L-methionine</name>
        <dbReference type="ChEBI" id="CHEBI:59789"/>
    </ligand>
</feature>
<comment type="caution">
    <text evidence="8">The sequence shown here is derived from an EMBL/GenBank/DDBJ whole genome shotgun (WGS) entry which is preliminary data.</text>
</comment>
<sequence>MKVRVAAVGRLKEKYFADAVSEYAKRLSAYCRFEVVEVPAAPPSKSPAEQSAEEGRGLLAAARGFIVALDGGGERLGSRAFAELIERESARGHGEFTFLIGGSHGLSPEVKAAADKTLSFGDMTFPHQLFRVMLAEQLYRAFCIIAGTPYHK</sequence>
<proteinExistence type="inferred from homology"/>
<comment type="subunit">
    <text evidence="7">Homodimer.</text>
</comment>
<evidence type="ECO:0000256" key="5">
    <source>
        <dbReference type="ARBA" id="ARBA00022691"/>
    </source>
</evidence>
<comment type="function">
    <text evidence="7">Specifically methylates the pseudouridine at position 1915 (m3Psi1915) in 23S rRNA.</text>
</comment>
<dbReference type="InterPro" id="IPR003742">
    <property type="entry name" value="RlmH-like"/>
</dbReference>
<evidence type="ECO:0000256" key="2">
    <source>
        <dbReference type="ARBA" id="ARBA00022552"/>
    </source>
</evidence>
<evidence type="ECO:0000256" key="3">
    <source>
        <dbReference type="ARBA" id="ARBA00022603"/>
    </source>
</evidence>
<comment type="subcellular location">
    <subcellularLocation>
        <location evidence="7">Cytoplasm</location>
    </subcellularLocation>
</comment>
<dbReference type="GO" id="GO:0070038">
    <property type="term" value="F:rRNA (pseudouridine-N3-)-methyltransferase activity"/>
    <property type="evidence" value="ECO:0007669"/>
    <property type="project" value="UniProtKB-UniRule"/>
</dbReference>
<protein>
    <recommendedName>
        <fullName evidence="7">Ribosomal RNA large subunit methyltransferase H</fullName>
        <ecNumber evidence="7">2.1.1.177</ecNumber>
    </recommendedName>
    <alternativeName>
        <fullName evidence="7">23S rRNA (pseudouridine1915-N3)-methyltransferase</fullName>
    </alternativeName>
    <alternativeName>
        <fullName evidence="7">23S rRNA m3Psi1915 methyltransferase</fullName>
    </alternativeName>
    <alternativeName>
        <fullName evidence="7">rRNA (pseudouridine-N3-)-methyltransferase RlmH</fullName>
    </alternativeName>
</protein>
<keyword evidence="5 7" id="KW-0949">S-adenosyl-L-methionine</keyword>
<keyword evidence="1 7" id="KW-0963">Cytoplasm</keyword>
<dbReference type="InterPro" id="IPR029026">
    <property type="entry name" value="tRNA_m1G_MTases_N"/>
</dbReference>
<dbReference type="PIRSF" id="PIRSF004505">
    <property type="entry name" value="MT_bac"/>
    <property type="match status" value="1"/>
</dbReference>
<dbReference type="InterPro" id="IPR029028">
    <property type="entry name" value="Alpha/beta_knot_MTases"/>
</dbReference>
<dbReference type="Gene3D" id="3.40.1280.10">
    <property type="match status" value="1"/>
</dbReference>
<evidence type="ECO:0000256" key="4">
    <source>
        <dbReference type="ARBA" id="ARBA00022679"/>
    </source>
</evidence>
<feature type="binding site" evidence="7">
    <location>
        <position position="69"/>
    </location>
    <ligand>
        <name>S-adenosyl-L-methionine</name>
        <dbReference type="ChEBI" id="CHEBI:59789"/>
    </ligand>
</feature>
<keyword evidence="3 7" id="KW-0489">Methyltransferase</keyword>
<comment type="similarity">
    <text evidence="6 7">Belongs to the RNA methyltransferase RlmH family.</text>
</comment>
<dbReference type="HAMAP" id="MF_00658">
    <property type="entry name" value="23SrRNA_methyltr_H"/>
    <property type="match status" value="1"/>
</dbReference>
<dbReference type="GO" id="GO:0005737">
    <property type="term" value="C:cytoplasm"/>
    <property type="evidence" value="ECO:0007669"/>
    <property type="project" value="UniProtKB-SubCell"/>
</dbReference>
<reference evidence="8" key="1">
    <citation type="submission" date="2020-10" db="EMBL/GenBank/DDBJ databases">
        <authorList>
            <person name="Gilroy R."/>
        </authorList>
    </citation>
    <scope>NUCLEOTIDE SEQUENCE</scope>
    <source>
        <strain evidence="8">10406</strain>
    </source>
</reference>
<name>A0A9D1SW62_9FIRM</name>
<dbReference type="SUPFAM" id="SSF75217">
    <property type="entry name" value="alpha/beta knot"/>
    <property type="match status" value="1"/>
</dbReference>
<keyword evidence="2 7" id="KW-0698">rRNA processing</keyword>
<evidence type="ECO:0000256" key="6">
    <source>
        <dbReference type="ARBA" id="ARBA00038303"/>
    </source>
</evidence>
<reference evidence="8" key="2">
    <citation type="journal article" date="2021" name="PeerJ">
        <title>Extensive microbial diversity within the chicken gut microbiome revealed by metagenomics and culture.</title>
        <authorList>
            <person name="Gilroy R."/>
            <person name="Ravi A."/>
            <person name="Getino M."/>
            <person name="Pursley I."/>
            <person name="Horton D.L."/>
            <person name="Alikhan N.F."/>
            <person name="Baker D."/>
            <person name="Gharbi K."/>
            <person name="Hall N."/>
            <person name="Watson M."/>
            <person name="Adriaenssens E.M."/>
            <person name="Foster-Nyarko E."/>
            <person name="Jarju S."/>
            <person name="Secka A."/>
            <person name="Antonio M."/>
            <person name="Oren A."/>
            <person name="Chaudhuri R.R."/>
            <person name="La Ragione R."/>
            <person name="Hildebrand F."/>
            <person name="Pallen M.J."/>
        </authorList>
    </citation>
    <scope>NUCLEOTIDE SEQUENCE</scope>
    <source>
        <strain evidence="8">10406</strain>
    </source>
</reference>
<evidence type="ECO:0000313" key="9">
    <source>
        <dbReference type="Proteomes" id="UP000886857"/>
    </source>
</evidence>
<dbReference type="AlphaFoldDB" id="A0A9D1SW62"/>
<keyword evidence="4 7" id="KW-0808">Transferase</keyword>
<dbReference type="Pfam" id="PF02590">
    <property type="entry name" value="SPOUT_MTase"/>
    <property type="match status" value="1"/>
</dbReference>
<evidence type="ECO:0000313" key="8">
    <source>
        <dbReference type="EMBL" id="HIU98778.1"/>
    </source>
</evidence>
<organism evidence="8 9">
    <name type="scientific">Candidatus Limadaptatus stercoripullorum</name>
    <dbReference type="NCBI Taxonomy" id="2840846"/>
    <lineage>
        <taxon>Bacteria</taxon>
        <taxon>Bacillati</taxon>
        <taxon>Bacillota</taxon>
        <taxon>Clostridia</taxon>
        <taxon>Eubacteriales</taxon>
        <taxon>Candidatus Limadaptatus</taxon>
    </lineage>
</organism>
<dbReference type="PANTHER" id="PTHR33603">
    <property type="entry name" value="METHYLTRANSFERASE"/>
    <property type="match status" value="1"/>
</dbReference>
<dbReference type="EMBL" id="DVOE01000044">
    <property type="protein sequence ID" value="HIU98778.1"/>
    <property type="molecule type" value="Genomic_DNA"/>
</dbReference>